<name>A0A1D2MSB6_ORCCI</name>
<sequence>MISINLLDGKIVAGDSNAPIPNRTARTITESGNYGLADHAREMFRSMCVTSQEDKKREEIDQLTRCAGRGRGRGRGIRPFDPLPGPPSYASSECCPEPGAGMEARSRKATDSSIAGHEFVSVGSRRPEGEVQKYVTQCLFQDGEEVRVKGLVNANAKKGANHPNAVAKPSKPNGYVMYLQYMRKKAGVTESKTTDELIKMYDKDWKALPEDERKEWKEKAKVLRPQASCSSAALKKVKPPVVRPPPKFSGDNHAGRANAIARHLSASGLIADDEVVDDDDEW</sequence>
<dbReference type="GO" id="GO:0005634">
    <property type="term" value="C:nucleus"/>
    <property type="evidence" value="ECO:0007669"/>
    <property type="project" value="UniProtKB-UniRule"/>
</dbReference>
<protein>
    <recommendedName>
        <fullName evidence="3">HMG box domain-containing protein</fullName>
    </recommendedName>
</protein>
<proteinExistence type="predicted"/>
<comment type="caution">
    <text evidence="4">The sequence shown here is derived from an EMBL/GenBank/DDBJ whole genome shotgun (WGS) entry which is preliminary data.</text>
</comment>
<keyword evidence="1" id="KW-0539">Nucleus</keyword>
<keyword evidence="1" id="KW-0238">DNA-binding</keyword>
<accession>A0A1D2MSB6</accession>
<dbReference type="Gene3D" id="1.10.30.10">
    <property type="entry name" value="High mobility group box domain"/>
    <property type="match status" value="1"/>
</dbReference>
<dbReference type="EMBL" id="LJIJ01000644">
    <property type="protein sequence ID" value="ODM95615.1"/>
    <property type="molecule type" value="Genomic_DNA"/>
</dbReference>
<reference evidence="4 5" key="1">
    <citation type="journal article" date="2016" name="Genome Biol. Evol.">
        <title>Gene Family Evolution Reflects Adaptation to Soil Environmental Stressors in the Genome of the Collembolan Orchesella cincta.</title>
        <authorList>
            <person name="Faddeeva-Vakhrusheva A."/>
            <person name="Derks M.F."/>
            <person name="Anvar S.Y."/>
            <person name="Agamennone V."/>
            <person name="Suring W."/>
            <person name="Smit S."/>
            <person name="van Straalen N.M."/>
            <person name="Roelofs D."/>
        </authorList>
    </citation>
    <scope>NUCLEOTIDE SEQUENCE [LARGE SCALE GENOMIC DNA]</scope>
    <source>
        <tissue evidence="4">Mixed pool</tissue>
    </source>
</reference>
<evidence type="ECO:0000256" key="2">
    <source>
        <dbReference type="SAM" id="MobiDB-lite"/>
    </source>
</evidence>
<evidence type="ECO:0000256" key="1">
    <source>
        <dbReference type="PROSITE-ProRule" id="PRU00267"/>
    </source>
</evidence>
<evidence type="ECO:0000259" key="3">
    <source>
        <dbReference type="PROSITE" id="PS50118"/>
    </source>
</evidence>
<feature type="region of interest" description="Disordered" evidence="2">
    <location>
        <begin position="228"/>
        <end position="254"/>
    </location>
</feature>
<feature type="DNA-binding region" description="HMG box" evidence="1">
    <location>
        <begin position="168"/>
        <end position="235"/>
    </location>
</feature>
<dbReference type="InterPro" id="IPR036910">
    <property type="entry name" value="HMG_box_dom_sf"/>
</dbReference>
<feature type="region of interest" description="Disordered" evidence="2">
    <location>
        <begin position="68"/>
        <end position="103"/>
    </location>
</feature>
<gene>
    <name evidence="4" type="ORF">Ocin01_11067</name>
</gene>
<dbReference type="AlphaFoldDB" id="A0A1D2MSB6"/>
<feature type="domain" description="HMG box" evidence="3">
    <location>
        <begin position="168"/>
        <end position="235"/>
    </location>
</feature>
<evidence type="ECO:0000313" key="4">
    <source>
        <dbReference type="EMBL" id="ODM95615.1"/>
    </source>
</evidence>
<dbReference type="SUPFAM" id="SSF47095">
    <property type="entry name" value="HMG-box"/>
    <property type="match status" value="1"/>
</dbReference>
<dbReference type="GO" id="GO:0003677">
    <property type="term" value="F:DNA binding"/>
    <property type="evidence" value="ECO:0007669"/>
    <property type="project" value="UniProtKB-UniRule"/>
</dbReference>
<dbReference type="InterPro" id="IPR009071">
    <property type="entry name" value="HMG_box_dom"/>
</dbReference>
<dbReference type="Pfam" id="PF09011">
    <property type="entry name" value="HMG_box_2"/>
    <property type="match status" value="1"/>
</dbReference>
<organism evidence="4 5">
    <name type="scientific">Orchesella cincta</name>
    <name type="common">Springtail</name>
    <name type="synonym">Podura cincta</name>
    <dbReference type="NCBI Taxonomy" id="48709"/>
    <lineage>
        <taxon>Eukaryota</taxon>
        <taxon>Metazoa</taxon>
        <taxon>Ecdysozoa</taxon>
        <taxon>Arthropoda</taxon>
        <taxon>Hexapoda</taxon>
        <taxon>Collembola</taxon>
        <taxon>Entomobryomorpha</taxon>
        <taxon>Entomobryoidea</taxon>
        <taxon>Orchesellidae</taxon>
        <taxon>Orchesellinae</taxon>
        <taxon>Orchesella</taxon>
    </lineage>
</organism>
<evidence type="ECO:0000313" key="5">
    <source>
        <dbReference type="Proteomes" id="UP000094527"/>
    </source>
</evidence>
<dbReference type="PROSITE" id="PS50118">
    <property type="entry name" value="HMG_BOX_2"/>
    <property type="match status" value="1"/>
</dbReference>
<dbReference type="Proteomes" id="UP000094527">
    <property type="component" value="Unassembled WGS sequence"/>
</dbReference>
<keyword evidence="5" id="KW-1185">Reference proteome</keyword>